<dbReference type="Proteomes" id="UP000034883">
    <property type="component" value="Chromosome"/>
</dbReference>
<dbReference type="PROSITE" id="PS50931">
    <property type="entry name" value="HTH_LYSR"/>
    <property type="match status" value="1"/>
</dbReference>
<keyword evidence="3" id="KW-0238">DNA-binding</keyword>
<dbReference type="SUPFAM" id="SSF46785">
    <property type="entry name" value="Winged helix' DNA-binding domain"/>
    <property type="match status" value="1"/>
</dbReference>
<dbReference type="InterPro" id="IPR000847">
    <property type="entry name" value="LysR_HTH_N"/>
</dbReference>
<dbReference type="SUPFAM" id="SSF53850">
    <property type="entry name" value="Periplasmic binding protein-like II"/>
    <property type="match status" value="1"/>
</dbReference>
<comment type="similarity">
    <text evidence="1">Belongs to the LysR transcriptional regulatory family.</text>
</comment>
<dbReference type="FunFam" id="1.10.10.10:FF:000001">
    <property type="entry name" value="LysR family transcriptional regulator"/>
    <property type="match status" value="1"/>
</dbReference>
<dbReference type="InterPro" id="IPR036390">
    <property type="entry name" value="WH_DNA-bd_sf"/>
</dbReference>
<name>A0A0F6YM15_9BACT</name>
<dbReference type="InterPro" id="IPR058163">
    <property type="entry name" value="LysR-type_TF_proteobact-type"/>
</dbReference>
<dbReference type="Pfam" id="PF00126">
    <property type="entry name" value="HTH_1"/>
    <property type="match status" value="1"/>
</dbReference>
<dbReference type="Gene3D" id="3.40.190.290">
    <property type="match status" value="1"/>
</dbReference>
<accession>A0A0F6YM15</accession>
<sequence length="292" mass="31316">MDLHRAAIFVKVVDERGFTAAARALDLPKSSVSRAVALLEQELGARLLRRSTRSVALTEAGAAFYERASRGLAALSEAREAVVDLEATLRGPIRVTTAVDAGVWLLAPVVGAFVAQHPDVLVDVVLTGRVVDLGEEGIDLALRAGPIRDDTLVARRLPRVDFALVASRAYLDANGTPKRVAELAQHRCVLFRGVRGRATWTLTGPRGEESVEVRGVVNADDFSFAHQAVAAGAGIGLLPAFDGITGADVVRVLPRYGAPGAPFHLVYPSARYVPRRVAVFRDFLLETLSARR</sequence>
<keyword evidence="2" id="KW-0805">Transcription regulation</keyword>
<dbReference type="InterPro" id="IPR036388">
    <property type="entry name" value="WH-like_DNA-bd_sf"/>
</dbReference>
<dbReference type="InterPro" id="IPR005119">
    <property type="entry name" value="LysR_subst-bd"/>
</dbReference>
<keyword evidence="4" id="KW-0804">Transcription</keyword>
<dbReference type="EMBL" id="CP011125">
    <property type="protein sequence ID" value="AKF08926.1"/>
    <property type="molecule type" value="Genomic_DNA"/>
</dbReference>
<feature type="domain" description="HTH lysR-type" evidence="5">
    <location>
        <begin position="1"/>
        <end position="58"/>
    </location>
</feature>
<dbReference type="PRINTS" id="PR00039">
    <property type="entry name" value="HTHLYSR"/>
</dbReference>
<dbReference type="GO" id="GO:0003700">
    <property type="term" value="F:DNA-binding transcription factor activity"/>
    <property type="evidence" value="ECO:0007669"/>
    <property type="project" value="InterPro"/>
</dbReference>
<keyword evidence="7" id="KW-1185">Reference proteome</keyword>
<protein>
    <submittedName>
        <fullName evidence="6">Transcriptional regulator, LysR family protein</fullName>
    </submittedName>
</protein>
<proteinExistence type="inferred from homology"/>
<dbReference type="PANTHER" id="PTHR30537">
    <property type="entry name" value="HTH-TYPE TRANSCRIPTIONAL REGULATOR"/>
    <property type="match status" value="1"/>
</dbReference>
<dbReference type="GO" id="GO:0043565">
    <property type="term" value="F:sequence-specific DNA binding"/>
    <property type="evidence" value="ECO:0007669"/>
    <property type="project" value="TreeGrafter"/>
</dbReference>
<evidence type="ECO:0000256" key="2">
    <source>
        <dbReference type="ARBA" id="ARBA00023015"/>
    </source>
</evidence>
<dbReference type="Gene3D" id="1.10.10.10">
    <property type="entry name" value="Winged helix-like DNA-binding domain superfamily/Winged helix DNA-binding domain"/>
    <property type="match status" value="1"/>
</dbReference>
<dbReference type="RefSeq" id="WP_053236024.1">
    <property type="nucleotide sequence ID" value="NZ_CP011125.1"/>
</dbReference>
<dbReference type="STRING" id="927083.DB32_006075"/>
<evidence type="ECO:0000256" key="1">
    <source>
        <dbReference type="ARBA" id="ARBA00009437"/>
    </source>
</evidence>
<dbReference type="GO" id="GO:0006351">
    <property type="term" value="P:DNA-templated transcription"/>
    <property type="evidence" value="ECO:0007669"/>
    <property type="project" value="TreeGrafter"/>
</dbReference>
<dbReference type="AlphaFoldDB" id="A0A0F6YM15"/>
<dbReference type="PANTHER" id="PTHR30537:SF68">
    <property type="entry name" value="TRANSCRIPTIONAL REGULATOR-RELATED"/>
    <property type="match status" value="1"/>
</dbReference>
<organism evidence="6 7">
    <name type="scientific">Sandaracinus amylolyticus</name>
    <dbReference type="NCBI Taxonomy" id="927083"/>
    <lineage>
        <taxon>Bacteria</taxon>
        <taxon>Pseudomonadati</taxon>
        <taxon>Myxococcota</taxon>
        <taxon>Polyangia</taxon>
        <taxon>Polyangiales</taxon>
        <taxon>Sandaracinaceae</taxon>
        <taxon>Sandaracinus</taxon>
    </lineage>
</organism>
<evidence type="ECO:0000256" key="3">
    <source>
        <dbReference type="ARBA" id="ARBA00023125"/>
    </source>
</evidence>
<dbReference type="Pfam" id="PF03466">
    <property type="entry name" value="LysR_substrate"/>
    <property type="match status" value="1"/>
</dbReference>
<evidence type="ECO:0000313" key="6">
    <source>
        <dbReference type="EMBL" id="AKF08926.1"/>
    </source>
</evidence>
<dbReference type="KEGG" id="samy:DB32_006075"/>
<dbReference type="OrthoDB" id="5416547at2"/>
<dbReference type="CDD" id="cd08422">
    <property type="entry name" value="PBP2_CrgA_like"/>
    <property type="match status" value="1"/>
</dbReference>
<evidence type="ECO:0000259" key="5">
    <source>
        <dbReference type="PROSITE" id="PS50931"/>
    </source>
</evidence>
<evidence type="ECO:0000313" key="7">
    <source>
        <dbReference type="Proteomes" id="UP000034883"/>
    </source>
</evidence>
<gene>
    <name evidence="6" type="ORF">DB32_006075</name>
</gene>
<reference evidence="6 7" key="1">
    <citation type="submission" date="2015-03" db="EMBL/GenBank/DDBJ databases">
        <title>Genome assembly of Sandaracinus amylolyticus DSM 53668.</title>
        <authorList>
            <person name="Sharma G."/>
            <person name="Subramanian S."/>
        </authorList>
    </citation>
    <scope>NUCLEOTIDE SEQUENCE [LARGE SCALE GENOMIC DNA]</scope>
    <source>
        <strain evidence="6 7">DSM 53668</strain>
    </source>
</reference>
<evidence type="ECO:0000256" key="4">
    <source>
        <dbReference type="ARBA" id="ARBA00023163"/>
    </source>
</evidence>